<dbReference type="RefSeq" id="WP_371843371.1">
    <property type="nucleotide sequence ID" value="NZ_JBGMEL010000007.1"/>
</dbReference>
<dbReference type="Gene3D" id="2.180.10.10">
    <property type="entry name" value="RHS repeat-associated core"/>
    <property type="match status" value="1"/>
</dbReference>
<feature type="compositionally biased region" description="Pro residues" evidence="1">
    <location>
        <begin position="93"/>
        <end position="102"/>
    </location>
</feature>
<protein>
    <recommendedName>
        <fullName evidence="4">YD repeat-containing protein</fullName>
    </recommendedName>
</protein>
<feature type="region of interest" description="Disordered" evidence="1">
    <location>
        <begin position="80"/>
        <end position="102"/>
    </location>
</feature>
<evidence type="ECO:0000313" key="2">
    <source>
        <dbReference type="EMBL" id="MFA0790749.1"/>
    </source>
</evidence>
<sequence>MHDPAHNILAAANSKEEAIQQANATQVKGNRLAFRGDTHYRYDIHGNRIAELRGKGQKLQTRYHYNSRQQLVRVEKLQGREGHRTVPAGDPLPIRPPGAPCW</sequence>
<name>A0ABV4NMH7_9GAMM</name>
<proteinExistence type="predicted"/>
<dbReference type="EMBL" id="JBGMEL010000007">
    <property type="protein sequence ID" value="MFA0790749.1"/>
    <property type="molecule type" value="Genomic_DNA"/>
</dbReference>
<keyword evidence="3" id="KW-1185">Reference proteome</keyword>
<comment type="caution">
    <text evidence="2">The sequence shown here is derived from an EMBL/GenBank/DDBJ whole genome shotgun (WGS) entry which is preliminary data.</text>
</comment>
<organism evidence="2 3">
    <name type="scientific">Microbulbifer echini</name>
    <dbReference type="NCBI Taxonomy" id="1529067"/>
    <lineage>
        <taxon>Bacteria</taxon>
        <taxon>Pseudomonadati</taxon>
        <taxon>Pseudomonadota</taxon>
        <taxon>Gammaproteobacteria</taxon>
        <taxon>Cellvibrionales</taxon>
        <taxon>Microbulbiferaceae</taxon>
        <taxon>Microbulbifer</taxon>
    </lineage>
</organism>
<reference evidence="2 3" key="1">
    <citation type="submission" date="2024-08" db="EMBL/GenBank/DDBJ databases">
        <authorList>
            <person name="Ishaq N."/>
        </authorList>
    </citation>
    <scope>NUCLEOTIDE SEQUENCE [LARGE SCALE GENOMIC DNA]</scope>
    <source>
        <strain evidence="2 3">JCM 30400</strain>
    </source>
</reference>
<evidence type="ECO:0000313" key="3">
    <source>
        <dbReference type="Proteomes" id="UP001569414"/>
    </source>
</evidence>
<accession>A0ABV4NMH7</accession>
<evidence type="ECO:0000256" key="1">
    <source>
        <dbReference type="SAM" id="MobiDB-lite"/>
    </source>
</evidence>
<dbReference type="Proteomes" id="UP001569414">
    <property type="component" value="Unassembled WGS sequence"/>
</dbReference>
<gene>
    <name evidence="2" type="ORF">ACCI51_09340</name>
</gene>
<evidence type="ECO:0008006" key="4">
    <source>
        <dbReference type="Google" id="ProtNLM"/>
    </source>
</evidence>